<evidence type="ECO:0000313" key="2">
    <source>
        <dbReference type="EMBL" id="PUA32366.1"/>
    </source>
</evidence>
<evidence type="ECO:0008006" key="4">
    <source>
        <dbReference type="Google" id="ProtNLM"/>
    </source>
</evidence>
<sequence length="151" mass="16875">MNWRGHLGFNMFITSSIAYFLGFTGSLVNQVIIISSVLSSIPDIDLRIELSHRGLTHNVFFSFFASLLGGYVTNVLGLGYTLGFASVLTAFLTHLVADLLTYMPFNPLYPLVEGKYSLKLFKSDNALVNNLMLVLGVFTYYVYIRSYGFSI</sequence>
<protein>
    <recommendedName>
        <fullName evidence="4">Metal-dependent hydrolase</fullName>
    </recommendedName>
</protein>
<reference evidence="2 3" key="1">
    <citation type="journal article" date="2018" name="Syst. Appl. Microbiol.">
        <title>A new symbiotic nanoarchaeote (Candidatus Nanoclepta minutus) and its host (Zestosphaera tikiterensis gen. nov., sp. nov.) from a New Zealand hot spring.</title>
        <authorList>
            <person name="St John E."/>
            <person name="Liu Y."/>
            <person name="Podar M."/>
            <person name="Stott M.B."/>
            <person name="Meneghin J."/>
            <person name="Chen Z."/>
            <person name="Lagutin K."/>
            <person name="Mitchell K."/>
            <person name="Reysenbach A.L."/>
        </authorList>
    </citation>
    <scope>NUCLEOTIDE SEQUENCE [LARGE SCALE GENOMIC DNA]</scope>
    <source>
        <strain evidence="2">NZ3</strain>
    </source>
</reference>
<gene>
    <name evidence="2" type="ORF">B7O98_06830</name>
</gene>
<proteinExistence type="predicted"/>
<feature type="transmembrane region" description="Helical" evidence="1">
    <location>
        <begin position="59"/>
        <end position="78"/>
    </location>
</feature>
<name>A0A2R7Y484_9CREN</name>
<organism evidence="2 3">
    <name type="scientific">Zestosphaera tikiterensis</name>
    <dbReference type="NCBI Taxonomy" id="1973259"/>
    <lineage>
        <taxon>Archaea</taxon>
        <taxon>Thermoproteota</taxon>
        <taxon>Thermoprotei</taxon>
        <taxon>Desulfurococcales</taxon>
        <taxon>Desulfurococcaceae</taxon>
        <taxon>Zestosphaera</taxon>
    </lineage>
</organism>
<dbReference type="Pfam" id="PF04307">
    <property type="entry name" value="YdjM"/>
    <property type="match status" value="1"/>
</dbReference>
<evidence type="ECO:0000313" key="3">
    <source>
        <dbReference type="Proteomes" id="UP000244093"/>
    </source>
</evidence>
<feature type="transmembrane region" description="Helical" evidence="1">
    <location>
        <begin position="12"/>
        <end position="38"/>
    </location>
</feature>
<dbReference type="AlphaFoldDB" id="A0A2R7Y484"/>
<dbReference type="EMBL" id="NBVN01000004">
    <property type="protein sequence ID" value="PUA32366.1"/>
    <property type="molecule type" value="Genomic_DNA"/>
</dbReference>
<evidence type="ECO:0000256" key="1">
    <source>
        <dbReference type="SAM" id="Phobius"/>
    </source>
</evidence>
<keyword evidence="1" id="KW-1133">Transmembrane helix</keyword>
<feature type="transmembrane region" description="Helical" evidence="1">
    <location>
        <begin position="126"/>
        <end position="144"/>
    </location>
</feature>
<feature type="transmembrane region" description="Helical" evidence="1">
    <location>
        <begin position="84"/>
        <end position="105"/>
    </location>
</feature>
<comment type="caution">
    <text evidence="2">The sequence shown here is derived from an EMBL/GenBank/DDBJ whole genome shotgun (WGS) entry which is preliminary data.</text>
</comment>
<dbReference type="Proteomes" id="UP000244093">
    <property type="component" value="Unassembled WGS sequence"/>
</dbReference>
<accession>A0A2R7Y484</accession>
<keyword evidence="1" id="KW-0812">Transmembrane</keyword>
<dbReference type="InterPro" id="IPR007404">
    <property type="entry name" value="YdjM-like"/>
</dbReference>
<keyword evidence="1" id="KW-0472">Membrane</keyword>